<evidence type="ECO:0000259" key="1">
    <source>
        <dbReference type="Pfam" id="PF09836"/>
    </source>
</evidence>
<evidence type="ECO:0000313" key="3">
    <source>
        <dbReference type="Proteomes" id="UP000756530"/>
    </source>
</evidence>
<feature type="domain" description="Putative DNA-binding" evidence="1">
    <location>
        <begin position="11"/>
        <end position="89"/>
    </location>
</feature>
<reference evidence="2 3" key="1">
    <citation type="submission" date="2021-05" db="EMBL/GenBank/DDBJ databases">
        <title>Culturable bacteria isolated from Daya Bay.</title>
        <authorList>
            <person name="Zheng W."/>
            <person name="Yu S."/>
            <person name="Huang Y."/>
        </authorList>
    </citation>
    <scope>NUCLEOTIDE SEQUENCE [LARGE SCALE GENOMIC DNA]</scope>
    <source>
        <strain evidence="2 3">DP4N28-5</strain>
    </source>
</reference>
<dbReference type="RefSeq" id="WP_218391069.1">
    <property type="nucleotide sequence ID" value="NZ_JAHUZE010000001.1"/>
</dbReference>
<sequence>MSWESALLTSDATPAGLSGPRATPATRRFDVYRNNVMSSLVNAMRDGFIVVHRLVGEEFFAAMATEYVRRAPPTSPCLTLFGADFADFIAAFPPAASVPYLADIARLEYALRRAYHAADVAPLPAEALAREDIADARLTLAPAVRVIRSDFPIYAIWRANIDRTKPSSSTGAQCVLVTRPDWDPIAEPISSEDAAFVDALAHSSFGEAASLVPDLAPIFSRLVARKSITGLEMPA</sequence>
<keyword evidence="3" id="KW-1185">Reference proteome</keyword>
<dbReference type="EMBL" id="JAHUZE010000001">
    <property type="protein sequence ID" value="MBV7378227.1"/>
    <property type="molecule type" value="Genomic_DNA"/>
</dbReference>
<name>A0ABS6T1H2_9RHOB</name>
<gene>
    <name evidence="2" type="ORF">KJP28_04775</name>
</gene>
<protein>
    <submittedName>
        <fullName evidence="2">DNA-binding domain-containing protein</fullName>
    </submittedName>
</protein>
<dbReference type="Pfam" id="PF09836">
    <property type="entry name" value="DUF2063"/>
    <property type="match status" value="1"/>
</dbReference>
<evidence type="ECO:0000313" key="2">
    <source>
        <dbReference type="EMBL" id="MBV7378227.1"/>
    </source>
</evidence>
<organism evidence="2 3">
    <name type="scientific">Maritimibacter dapengensis</name>
    <dbReference type="NCBI Taxonomy" id="2836868"/>
    <lineage>
        <taxon>Bacteria</taxon>
        <taxon>Pseudomonadati</taxon>
        <taxon>Pseudomonadota</taxon>
        <taxon>Alphaproteobacteria</taxon>
        <taxon>Rhodobacterales</taxon>
        <taxon>Roseobacteraceae</taxon>
        <taxon>Maritimibacter</taxon>
    </lineage>
</organism>
<proteinExistence type="predicted"/>
<keyword evidence="2" id="KW-0238">DNA-binding</keyword>
<dbReference type="Proteomes" id="UP000756530">
    <property type="component" value="Unassembled WGS sequence"/>
</dbReference>
<accession>A0ABS6T1H2</accession>
<dbReference type="InterPro" id="IPR018640">
    <property type="entry name" value="DUF2063"/>
</dbReference>
<dbReference type="GO" id="GO:0003677">
    <property type="term" value="F:DNA binding"/>
    <property type="evidence" value="ECO:0007669"/>
    <property type="project" value="UniProtKB-KW"/>
</dbReference>
<comment type="caution">
    <text evidence="2">The sequence shown here is derived from an EMBL/GenBank/DDBJ whole genome shotgun (WGS) entry which is preliminary data.</text>
</comment>